<feature type="region of interest" description="Disordered" evidence="1">
    <location>
        <begin position="88"/>
        <end position="108"/>
    </location>
</feature>
<accession>A0A3D8YAM5</accession>
<dbReference type="PROSITE" id="PS51257">
    <property type="entry name" value="PROKAR_LIPOPROTEIN"/>
    <property type="match status" value="1"/>
</dbReference>
<comment type="caution">
    <text evidence="3">The sequence shown here is derived from an EMBL/GenBank/DDBJ whole genome shotgun (WGS) entry which is preliminary data.</text>
</comment>
<feature type="signal peptide" evidence="2">
    <location>
        <begin position="1"/>
        <end position="18"/>
    </location>
</feature>
<gene>
    <name evidence="3" type="ORF">DSL64_13170</name>
</gene>
<dbReference type="AlphaFoldDB" id="A0A3D8YAM5"/>
<protein>
    <submittedName>
        <fullName evidence="3">Uncharacterized protein</fullName>
    </submittedName>
</protein>
<keyword evidence="2" id="KW-0732">Signal</keyword>
<dbReference type="RefSeq" id="WP_115831375.1">
    <property type="nucleotide sequence ID" value="NZ_QNUL01000009.1"/>
</dbReference>
<name>A0A3D8YAM5_9BACT</name>
<feature type="chain" id="PRO_5017821815" evidence="2">
    <location>
        <begin position="19"/>
        <end position="133"/>
    </location>
</feature>
<evidence type="ECO:0000313" key="4">
    <source>
        <dbReference type="Proteomes" id="UP000256373"/>
    </source>
</evidence>
<evidence type="ECO:0000256" key="2">
    <source>
        <dbReference type="SAM" id="SignalP"/>
    </source>
</evidence>
<organism evidence="3 4">
    <name type="scientific">Dyadobacter luteus</name>
    <dbReference type="NCBI Taxonomy" id="2259619"/>
    <lineage>
        <taxon>Bacteria</taxon>
        <taxon>Pseudomonadati</taxon>
        <taxon>Bacteroidota</taxon>
        <taxon>Cytophagia</taxon>
        <taxon>Cytophagales</taxon>
        <taxon>Spirosomataceae</taxon>
        <taxon>Dyadobacter</taxon>
    </lineage>
</organism>
<proteinExistence type="predicted"/>
<evidence type="ECO:0000313" key="3">
    <source>
        <dbReference type="EMBL" id="REA60853.1"/>
    </source>
</evidence>
<sequence length="133" mass="15305">MKTIGKIFILFFVIATFACSSQQDKSDVLSEANRVHLLASEIHHRLENQLDSAKTATHDSFRIKMLDSLSNLVELWEESMIEVPGFEHEHDHSGEHHHHKPAPSMTDESMLEYQQNAHTAIRELEKSFNDLKL</sequence>
<dbReference type="EMBL" id="QNUL01000009">
    <property type="protein sequence ID" value="REA60853.1"/>
    <property type="molecule type" value="Genomic_DNA"/>
</dbReference>
<evidence type="ECO:0000256" key="1">
    <source>
        <dbReference type="SAM" id="MobiDB-lite"/>
    </source>
</evidence>
<keyword evidence="4" id="KW-1185">Reference proteome</keyword>
<dbReference type="Proteomes" id="UP000256373">
    <property type="component" value="Unassembled WGS sequence"/>
</dbReference>
<dbReference type="OrthoDB" id="964803at2"/>
<reference evidence="3 4" key="1">
    <citation type="submission" date="2018-07" db="EMBL/GenBank/DDBJ databases">
        <title>Dyadobacter roseus sp. nov., isolated from rose rhizosphere soil.</title>
        <authorList>
            <person name="Chen L."/>
        </authorList>
    </citation>
    <scope>NUCLEOTIDE SEQUENCE [LARGE SCALE GENOMIC DNA]</scope>
    <source>
        <strain evidence="3 4">RS19</strain>
    </source>
</reference>